<reference evidence="2 3" key="1">
    <citation type="submission" date="2019-08" db="EMBL/GenBank/DDBJ databases">
        <title>Identification of a novel species of the genus Boseongicola.</title>
        <authorList>
            <person name="Zhang X.-Q."/>
        </authorList>
    </citation>
    <scope>NUCLEOTIDE SEQUENCE [LARGE SCALE GENOMIC DNA]</scope>
    <source>
        <strain evidence="2 3">HY14</strain>
    </source>
</reference>
<feature type="signal peptide" evidence="1">
    <location>
        <begin position="1"/>
        <end position="20"/>
    </location>
</feature>
<protein>
    <submittedName>
        <fullName evidence="2">Uncharacterized protein</fullName>
    </submittedName>
</protein>
<accession>A0A5D0RK05</accession>
<proteinExistence type="predicted"/>
<organism evidence="2 3">
    <name type="scientific">Maritimibacter fusiformis</name>
    <dbReference type="NCBI Taxonomy" id="2603819"/>
    <lineage>
        <taxon>Bacteria</taxon>
        <taxon>Pseudomonadati</taxon>
        <taxon>Pseudomonadota</taxon>
        <taxon>Alphaproteobacteria</taxon>
        <taxon>Rhodobacterales</taxon>
        <taxon>Roseobacteraceae</taxon>
        <taxon>Maritimibacter</taxon>
    </lineage>
</organism>
<dbReference type="EMBL" id="VSIY01000006">
    <property type="protein sequence ID" value="TYB81469.1"/>
    <property type="molecule type" value="Genomic_DNA"/>
</dbReference>
<feature type="chain" id="PRO_5023110828" evidence="1">
    <location>
        <begin position="21"/>
        <end position="522"/>
    </location>
</feature>
<evidence type="ECO:0000313" key="2">
    <source>
        <dbReference type="EMBL" id="TYB81469.1"/>
    </source>
</evidence>
<dbReference type="AlphaFoldDB" id="A0A5D0RK05"/>
<dbReference type="RefSeq" id="WP_148377864.1">
    <property type="nucleotide sequence ID" value="NZ_VSIY01000006.1"/>
</dbReference>
<name>A0A5D0RK05_9RHOB</name>
<keyword evidence="1" id="KW-0732">Signal</keyword>
<evidence type="ECO:0000256" key="1">
    <source>
        <dbReference type="SAM" id="SignalP"/>
    </source>
</evidence>
<dbReference type="Proteomes" id="UP000322080">
    <property type="component" value="Unassembled WGS sequence"/>
</dbReference>
<comment type="caution">
    <text evidence="2">The sequence shown here is derived from an EMBL/GenBank/DDBJ whole genome shotgun (WGS) entry which is preliminary data.</text>
</comment>
<keyword evidence="3" id="KW-1185">Reference proteome</keyword>
<sequence length="522" mass="54860">MRTRAAAVLALAGLAGAAMAQDAGAPMSAIPWLSDSVATPQAVPGGEDGLPRVDEPAVTPGAPIATVTVTTLGGTRPDAIGILPPSVTGLPGDLWGQSRPEDIARRFRELPDETLPAISALAYRLLLAELDPPVMETAENGAAIFLARVDKLLELGALDQAEALLERAGPQSPEVFRRWFDVTLLIGEEDKLCEVLSDTPELSPTYQARIFCLARMGDWDGAALLLGTGSVLGLIPEDDADLFARFLDPDLFEEEPPLPLPDQPTPLTFRMFEAIGQAIPTNSLPVAFAQADLRANIGWKARVEAGERLARTGAVSDNQLVGLYTERRAAASGGVWTRVEALQTLEAALEAEDREAIAAALPPLWNSLSAARVEVQIAHVLGADLAGLGLPGEAGRIAFRMGLLSPDYEAVAMAGLPEAAGPLDRVLAGVARGQVEGLTSTEARAQAVIDGFAAEGPPARLADLINGDRLGEAILRAMALFSDGAPGDLDQITDALALFRAVGLEETARRAALEYLVLDRNG</sequence>
<gene>
    <name evidence="2" type="ORF">FVF75_10210</name>
</gene>
<evidence type="ECO:0000313" key="3">
    <source>
        <dbReference type="Proteomes" id="UP000322080"/>
    </source>
</evidence>